<accession>A0A2J7QF68</accession>
<keyword evidence="4 9" id="KW-0732">Signal</keyword>
<evidence type="ECO:0000256" key="8">
    <source>
        <dbReference type="SAM" id="Phobius"/>
    </source>
</evidence>
<dbReference type="Proteomes" id="UP000235965">
    <property type="component" value="Unassembled WGS sequence"/>
</dbReference>
<evidence type="ECO:0000256" key="9">
    <source>
        <dbReference type="SAM" id="SignalP"/>
    </source>
</evidence>
<feature type="chain" id="PRO_5014367573" description="Nuclear envelope integral membrane protein 1" evidence="9">
    <location>
        <begin position="27"/>
        <end position="409"/>
    </location>
</feature>
<evidence type="ECO:0008006" key="12">
    <source>
        <dbReference type="Google" id="ProtNLM"/>
    </source>
</evidence>
<evidence type="ECO:0000256" key="2">
    <source>
        <dbReference type="ARBA" id="ARBA00005748"/>
    </source>
</evidence>
<gene>
    <name evidence="10" type="ORF">B7P43_G06479</name>
</gene>
<sequence length="409" mass="47126">MANGMNLRKVMCVILTLLVFQAVTISQSNSHNIPYKVWYLYPGLRLQIEDNPQLNIYCYSGQPKHIINIWQTALLQLAVKNDKYELYDGANQNEVLAEYEEHRSSWAINPFSWKQKDIKLNPFNQSCVGIHSLEKYGIYLNIIRIDYWRVLLLGAGVLLFISAPKLSNNPLFYYISGISVGICASFLILVYMMSKLFPKRPVMYGIVIGGWTVGIYLLQLVWENLRLIIIQYQTHVLSYVVFTGLVSFVVCYRLGPVTDRRSKNLIKWALQGASLTMVFVSSQFQEASVAIIVILLAAYNFPAVWTSKLLAYWKRQFPPKMKLLNEDEYYEQGVRETTKALEELRGYCSSPDCNAWKTVLKLKEPIRFASFMNGTSHLNDEELLAYESEARRTLTEYYTDDDSESGSEY</sequence>
<dbReference type="PANTHER" id="PTHR13598">
    <property type="entry name" value="AT07567P-RELATED"/>
    <property type="match status" value="1"/>
</dbReference>
<keyword evidence="3 8" id="KW-0812">Transmembrane</keyword>
<protein>
    <recommendedName>
        <fullName evidence="12">Nuclear envelope integral membrane protein 1</fullName>
    </recommendedName>
</protein>
<keyword evidence="5 8" id="KW-1133">Transmembrane helix</keyword>
<dbReference type="FunCoup" id="A0A2J7QF68">
    <property type="interactions" value="1127"/>
</dbReference>
<feature type="transmembrane region" description="Helical" evidence="8">
    <location>
        <begin position="202"/>
        <end position="222"/>
    </location>
</feature>
<dbReference type="GO" id="GO:0005637">
    <property type="term" value="C:nuclear inner membrane"/>
    <property type="evidence" value="ECO:0007669"/>
    <property type="project" value="UniProtKB-SubCell"/>
</dbReference>
<dbReference type="InParanoid" id="A0A2J7QF68"/>
<dbReference type="InterPro" id="IPR019358">
    <property type="entry name" value="NEMP_fam"/>
</dbReference>
<name>A0A2J7QF68_9NEOP</name>
<comment type="similarity">
    <text evidence="2">Belongs to the NEMP family.</text>
</comment>
<evidence type="ECO:0000256" key="1">
    <source>
        <dbReference type="ARBA" id="ARBA00004575"/>
    </source>
</evidence>
<feature type="transmembrane region" description="Helical" evidence="8">
    <location>
        <begin position="171"/>
        <end position="190"/>
    </location>
</feature>
<evidence type="ECO:0000256" key="5">
    <source>
        <dbReference type="ARBA" id="ARBA00022989"/>
    </source>
</evidence>
<keyword evidence="6 8" id="KW-0472">Membrane</keyword>
<comment type="subcellular location">
    <subcellularLocation>
        <location evidence="1">Nucleus inner membrane</location>
        <topology evidence="1">Multi-pass membrane protein</topology>
        <orientation evidence="1">Nucleoplasmic side</orientation>
    </subcellularLocation>
</comment>
<organism evidence="10 11">
    <name type="scientific">Cryptotermes secundus</name>
    <dbReference type="NCBI Taxonomy" id="105785"/>
    <lineage>
        <taxon>Eukaryota</taxon>
        <taxon>Metazoa</taxon>
        <taxon>Ecdysozoa</taxon>
        <taxon>Arthropoda</taxon>
        <taxon>Hexapoda</taxon>
        <taxon>Insecta</taxon>
        <taxon>Pterygota</taxon>
        <taxon>Neoptera</taxon>
        <taxon>Polyneoptera</taxon>
        <taxon>Dictyoptera</taxon>
        <taxon>Blattodea</taxon>
        <taxon>Blattoidea</taxon>
        <taxon>Termitoidae</taxon>
        <taxon>Kalotermitidae</taxon>
        <taxon>Cryptotermitinae</taxon>
        <taxon>Cryptotermes</taxon>
    </lineage>
</organism>
<evidence type="ECO:0000256" key="4">
    <source>
        <dbReference type="ARBA" id="ARBA00022729"/>
    </source>
</evidence>
<evidence type="ECO:0000256" key="7">
    <source>
        <dbReference type="ARBA" id="ARBA00023242"/>
    </source>
</evidence>
<dbReference type="EMBL" id="NEVH01015302">
    <property type="protein sequence ID" value="PNF27193.1"/>
    <property type="molecule type" value="Genomic_DNA"/>
</dbReference>
<dbReference type="OrthoDB" id="509138at2759"/>
<reference evidence="10 11" key="1">
    <citation type="submission" date="2017-12" db="EMBL/GenBank/DDBJ databases">
        <title>Hemimetabolous genomes reveal molecular basis of termite eusociality.</title>
        <authorList>
            <person name="Harrison M.C."/>
            <person name="Jongepier E."/>
            <person name="Robertson H.M."/>
            <person name="Arning N."/>
            <person name="Bitard-Feildel T."/>
            <person name="Chao H."/>
            <person name="Childers C.P."/>
            <person name="Dinh H."/>
            <person name="Doddapaneni H."/>
            <person name="Dugan S."/>
            <person name="Gowin J."/>
            <person name="Greiner C."/>
            <person name="Han Y."/>
            <person name="Hu H."/>
            <person name="Hughes D.S.T."/>
            <person name="Huylmans A.-K."/>
            <person name="Kemena C."/>
            <person name="Kremer L.P.M."/>
            <person name="Lee S.L."/>
            <person name="Lopez-Ezquerra A."/>
            <person name="Mallet L."/>
            <person name="Monroy-Kuhn J.M."/>
            <person name="Moser A."/>
            <person name="Murali S.C."/>
            <person name="Muzny D.M."/>
            <person name="Otani S."/>
            <person name="Piulachs M.-D."/>
            <person name="Poelchau M."/>
            <person name="Qu J."/>
            <person name="Schaub F."/>
            <person name="Wada-Katsumata A."/>
            <person name="Worley K.C."/>
            <person name="Xie Q."/>
            <person name="Ylla G."/>
            <person name="Poulsen M."/>
            <person name="Gibbs R.A."/>
            <person name="Schal C."/>
            <person name="Richards S."/>
            <person name="Belles X."/>
            <person name="Korb J."/>
            <person name="Bornberg-Bauer E."/>
        </authorList>
    </citation>
    <scope>NUCLEOTIDE SEQUENCE [LARGE SCALE GENOMIC DNA]</scope>
    <source>
        <tissue evidence="10">Whole body</tissue>
    </source>
</reference>
<feature type="signal peptide" evidence="9">
    <location>
        <begin position="1"/>
        <end position="26"/>
    </location>
</feature>
<proteinExistence type="inferred from homology"/>
<keyword evidence="7" id="KW-0539">Nucleus</keyword>
<keyword evidence="11" id="KW-1185">Reference proteome</keyword>
<evidence type="ECO:0000313" key="10">
    <source>
        <dbReference type="EMBL" id="PNF27193.1"/>
    </source>
</evidence>
<dbReference type="PANTHER" id="PTHR13598:SF1">
    <property type="entry name" value="AT07567P-RELATED"/>
    <property type="match status" value="1"/>
</dbReference>
<evidence type="ECO:0000313" key="11">
    <source>
        <dbReference type="Proteomes" id="UP000235965"/>
    </source>
</evidence>
<feature type="transmembrane region" description="Helical" evidence="8">
    <location>
        <begin position="234"/>
        <end position="253"/>
    </location>
</feature>
<dbReference type="AlphaFoldDB" id="A0A2J7QF68"/>
<evidence type="ECO:0000256" key="3">
    <source>
        <dbReference type="ARBA" id="ARBA00022692"/>
    </source>
</evidence>
<comment type="caution">
    <text evidence="10">The sequence shown here is derived from an EMBL/GenBank/DDBJ whole genome shotgun (WGS) entry which is preliminary data.</text>
</comment>
<evidence type="ECO:0000256" key="6">
    <source>
        <dbReference type="ARBA" id="ARBA00023136"/>
    </source>
</evidence>
<dbReference type="STRING" id="105785.A0A2J7QF68"/>
<feature type="transmembrane region" description="Helical" evidence="8">
    <location>
        <begin position="290"/>
        <end position="313"/>
    </location>
</feature>
<dbReference type="Pfam" id="PF10225">
    <property type="entry name" value="NEMP"/>
    <property type="match status" value="1"/>
</dbReference>